<evidence type="ECO:0008006" key="3">
    <source>
        <dbReference type="Google" id="ProtNLM"/>
    </source>
</evidence>
<dbReference type="Proteomes" id="UP000305067">
    <property type="component" value="Unassembled WGS sequence"/>
</dbReference>
<proteinExistence type="predicted"/>
<accession>A0A5C3Q4F4</accession>
<sequence>MTNPTFDRMHQRTLPDELWQETFEFLARSSSGHLVKVCLLSRHLSRIARPILYRNLVLSDKDRPVGVSIARYPLPRAIKLLREDVALARCVRRLTLMSGSYGSSDRSPYLSDAKMLKNLTRLESIDLWGGVFYAMSKSSRTRVVNALYGLPELKILKIDDNSGLEQKHLDKIRDGGREA</sequence>
<dbReference type="OrthoDB" id="3067038at2759"/>
<dbReference type="AlphaFoldDB" id="A0A5C3Q4F4"/>
<name>A0A5C3Q4F4_9AGAR</name>
<evidence type="ECO:0000313" key="2">
    <source>
        <dbReference type="Proteomes" id="UP000305067"/>
    </source>
</evidence>
<reference evidence="1 2" key="1">
    <citation type="journal article" date="2019" name="Nat. Ecol. Evol.">
        <title>Megaphylogeny resolves global patterns of mushroom evolution.</title>
        <authorList>
            <person name="Varga T."/>
            <person name="Krizsan K."/>
            <person name="Foldi C."/>
            <person name="Dima B."/>
            <person name="Sanchez-Garcia M."/>
            <person name="Sanchez-Ramirez S."/>
            <person name="Szollosi G.J."/>
            <person name="Szarkandi J.G."/>
            <person name="Papp V."/>
            <person name="Albert L."/>
            <person name="Andreopoulos W."/>
            <person name="Angelini C."/>
            <person name="Antonin V."/>
            <person name="Barry K.W."/>
            <person name="Bougher N.L."/>
            <person name="Buchanan P."/>
            <person name="Buyck B."/>
            <person name="Bense V."/>
            <person name="Catcheside P."/>
            <person name="Chovatia M."/>
            <person name="Cooper J."/>
            <person name="Damon W."/>
            <person name="Desjardin D."/>
            <person name="Finy P."/>
            <person name="Geml J."/>
            <person name="Haridas S."/>
            <person name="Hughes K."/>
            <person name="Justo A."/>
            <person name="Karasinski D."/>
            <person name="Kautmanova I."/>
            <person name="Kiss B."/>
            <person name="Kocsube S."/>
            <person name="Kotiranta H."/>
            <person name="LaButti K.M."/>
            <person name="Lechner B.E."/>
            <person name="Liimatainen K."/>
            <person name="Lipzen A."/>
            <person name="Lukacs Z."/>
            <person name="Mihaltcheva S."/>
            <person name="Morgado L.N."/>
            <person name="Niskanen T."/>
            <person name="Noordeloos M.E."/>
            <person name="Ohm R.A."/>
            <person name="Ortiz-Santana B."/>
            <person name="Ovrebo C."/>
            <person name="Racz N."/>
            <person name="Riley R."/>
            <person name="Savchenko A."/>
            <person name="Shiryaev A."/>
            <person name="Soop K."/>
            <person name="Spirin V."/>
            <person name="Szebenyi C."/>
            <person name="Tomsovsky M."/>
            <person name="Tulloss R.E."/>
            <person name="Uehling J."/>
            <person name="Grigoriev I.V."/>
            <person name="Vagvolgyi C."/>
            <person name="Papp T."/>
            <person name="Martin F.M."/>
            <person name="Miettinen O."/>
            <person name="Hibbett D.S."/>
            <person name="Nagy L.G."/>
        </authorList>
    </citation>
    <scope>NUCLEOTIDE SEQUENCE [LARGE SCALE GENOMIC DNA]</scope>
    <source>
        <strain evidence="1 2">CBS 309.79</strain>
    </source>
</reference>
<organism evidence="1 2">
    <name type="scientific">Pterulicium gracile</name>
    <dbReference type="NCBI Taxonomy" id="1884261"/>
    <lineage>
        <taxon>Eukaryota</taxon>
        <taxon>Fungi</taxon>
        <taxon>Dikarya</taxon>
        <taxon>Basidiomycota</taxon>
        <taxon>Agaricomycotina</taxon>
        <taxon>Agaricomycetes</taxon>
        <taxon>Agaricomycetidae</taxon>
        <taxon>Agaricales</taxon>
        <taxon>Pleurotineae</taxon>
        <taxon>Pterulaceae</taxon>
        <taxon>Pterulicium</taxon>
    </lineage>
</organism>
<evidence type="ECO:0000313" key="1">
    <source>
        <dbReference type="EMBL" id="TFK95919.1"/>
    </source>
</evidence>
<dbReference type="EMBL" id="ML178871">
    <property type="protein sequence ID" value="TFK95919.1"/>
    <property type="molecule type" value="Genomic_DNA"/>
</dbReference>
<protein>
    <recommendedName>
        <fullName evidence="3">F-box domain-containing protein</fullName>
    </recommendedName>
</protein>
<gene>
    <name evidence="1" type="ORF">BDV98DRAFT_586743</name>
</gene>
<keyword evidence="2" id="KW-1185">Reference proteome</keyword>